<feature type="coiled-coil region" evidence="1">
    <location>
        <begin position="32"/>
        <end position="66"/>
    </location>
</feature>
<keyword evidence="3" id="KW-1185">Reference proteome</keyword>
<evidence type="ECO:0000313" key="3">
    <source>
        <dbReference type="Proteomes" id="UP001642260"/>
    </source>
</evidence>
<dbReference type="AlphaFoldDB" id="A0ABC8LAX8"/>
<accession>A0ABC8LAX8</accession>
<sequence length="73" mass="8507">MHIQSQDLALRTKDMHILLVEGLRANLDDVYVNACKARIIKLKEEVKEHEQTISRLKAKLKVEEAKLKKHISF</sequence>
<dbReference type="EMBL" id="CAKOAT010486266">
    <property type="protein sequence ID" value="CAH8380267.1"/>
    <property type="molecule type" value="Genomic_DNA"/>
</dbReference>
<protein>
    <submittedName>
        <fullName evidence="2">Uncharacterized protein</fullName>
    </submittedName>
</protein>
<evidence type="ECO:0000256" key="1">
    <source>
        <dbReference type="SAM" id="Coils"/>
    </source>
</evidence>
<organism evidence="2 3">
    <name type="scientific">Eruca vesicaria subsp. sativa</name>
    <name type="common">Garden rocket</name>
    <name type="synonym">Eruca sativa</name>
    <dbReference type="NCBI Taxonomy" id="29727"/>
    <lineage>
        <taxon>Eukaryota</taxon>
        <taxon>Viridiplantae</taxon>
        <taxon>Streptophyta</taxon>
        <taxon>Embryophyta</taxon>
        <taxon>Tracheophyta</taxon>
        <taxon>Spermatophyta</taxon>
        <taxon>Magnoliopsida</taxon>
        <taxon>eudicotyledons</taxon>
        <taxon>Gunneridae</taxon>
        <taxon>Pentapetalae</taxon>
        <taxon>rosids</taxon>
        <taxon>malvids</taxon>
        <taxon>Brassicales</taxon>
        <taxon>Brassicaceae</taxon>
        <taxon>Brassiceae</taxon>
        <taxon>Eruca</taxon>
    </lineage>
</organism>
<reference evidence="2 3" key="1">
    <citation type="submission" date="2022-03" db="EMBL/GenBank/DDBJ databases">
        <authorList>
            <person name="Macdonald S."/>
            <person name="Ahmed S."/>
            <person name="Newling K."/>
        </authorList>
    </citation>
    <scope>NUCLEOTIDE SEQUENCE [LARGE SCALE GENOMIC DNA]</scope>
</reference>
<evidence type="ECO:0000313" key="2">
    <source>
        <dbReference type="EMBL" id="CAH8380267.1"/>
    </source>
</evidence>
<gene>
    <name evidence="2" type="ORF">ERUC_LOCUS33138</name>
</gene>
<keyword evidence="1" id="KW-0175">Coiled coil</keyword>
<comment type="caution">
    <text evidence="2">The sequence shown here is derived from an EMBL/GenBank/DDBJ whole genome shotgun (WGS) entry which is preliminary data.</text>
</comment>
<name>A0ABC8LAX8_ERUVS</name>
<proteinExistence type="predicted"/>
<dbReference type="Proteomes" id="UP001642260">
    <property type="component" value="Unassembled WGS sequence"/>
</dbReference>